<evidence type="ECO:0000313" key="3">
    <source>
        <dbReference type="Proteomes" id="UP000268469"/>
    </source>
</evidence>
<dbReference type="Gene3D" id="2.120.10.10">
    <property type="match status" value="2"/>
</dbReference>
<accession>A0A660SJB9</accession>
<dbReference type="InterPro" id="IPR036278">
    <property type="entry name" value="Sialidase_sf"/>
</dbReference>
<protein>
    <recommendedName>
        <fullName evidence="1">Sialidase domain-containing protein</fullName>
    </recommendedName>
</protein>
<evidence type="ECO:0000259" key="1">
    <source>
        <dbReference type="Pfam" id="PF13088"/>
    </source>
</evidence>
<dbReference type="InterPro" id="IPR011040">
    <property type="entry name" value="Sialidase"/>
</dbReference>
<proteinExistence type="predicted"/>
<dbReference type="EMBL" id="QNBE01000024">
    <property type="protein sequence ID" value="RKX70874.1"/>
    <property type="molecule type" value="Genomic_DNA"/>
</dbReference>
<dbReference type="CDD" id="cd15482">
    <property type="entry name" value="Sialidase_non-viral"/>
    <property type="match status" value="1"/>
</dbReference>
<reference evidence="2 3" key="1">
    <citation type="submission" date="2018-06" db="EMBL/GenBank/DDBJ databases">
        <title>Extensive metabolic versatility and redundancy in microbially diverse, dynamic hydrothermal sediments.</title>
        <authorList>
            <person name="Dombrowski N."/>
            <person name="Teske A."/>
            <person name="Baker B.J."/>
        </authorList>
    </citation>
    <scope>NUCLEOTIDE SEQUENCE [LARGE SCALE GENOMIC DNA]</scope>
    <source>
        <strain evidence="2">B36_G15</strain>
    </source>
</reference>
<dbReference type="NCBIfam" id="TIGR04183">
    <property type="entry name" value="Por_Secre_tail"/>
    <property type="match status" value="1"/>
</dbReference>
<gene>
    <name evidence="2" type="ORF">DRP53_03505</name>
</gene>
<dbReference type="SUPFAM" id="SSF50939">
    <property type="entry name" value="Sialidases"/>
    <property type="match status" value="2"/>
</dbReference>
<comment type="caution">
    <text evidence="2">The sequence shown here is derived from an EMBL/GenBank/DDBJ whole genome shotgun (WGS) entry which is preliminary data.</text>
</comment>
<dbReference type="Proteomes" id="UP000268469">
    <property type="component" value="Unassembled WGS sequence"/>
</dbReference>
<dbReference type="AlphaFoldDB" id="A0A660SJB9"/>
<dbReference type="Pfam" id="PF13088">
    <property type="entry name" value="BNR_2"/>
    <property type="match status" value="1"/>
</dbReference>
<feature type="domain" description="Sialidase" evidence="1">
    <location>
        <begin position="52"/>
        <end position="237"/>
    </location>
</feature>
<sequence>MEVVMGRVWVIIIPVVLLAQFGPDVRVSDTTGGLLGCVEPSITVGSDSILYVVWASDYTGIGDLHLYFSRSTDLGQTWSPGLRIDDQGRSCLQPVLSYQPPATLYCIWYWQSGGVRDRIMFSRSTDGGANWSPSIRVDDCPIDTFLEHPEMCMSKDEILAVWGDCRYGWRIRFSKSTDQGTTWKKSQEISFGRWACYPRIAASGDTIYVVYYSLDDNIYLSRSTDLGETWEDMGKINDLTTGERRYQAIGVSPEGTIGCAWYDWSSGECEIRFTRSTDGGNSWSPSIRISDQFSQDPVKGETKLNILFRSWNLIYAIWSDERSGANGSWDIYCTYSTDGGSTWIPEIRVNDSLDNSQTWPSVALDSRGNPAVVWFEYPEHIYFDYGDFPGVAESQQNHPEGSLTLSPNPFSHRIVITYHTNNPNPPQAKIYDIEGRMIATILGKKSGSGYQFIWDGKNHPGGIYFIGIGSRLEKITHCR</sequence>
<name>A0A660SJB9_UNCW3</name>
<dbReference type="InterPro" id="IPR026444">
    <property type="entry name" value="Secre_tail"/>
</dbReference>
<dbReference type="PANTHER" id="PTHR43752">
    <property type="entry name" value="BNR/ASP-BOX REPEAT FAMILY PROTEIN"/>
    <property type="match status" value="1"/>
</dbReference>
<organism evidence="2 3">
    <name type="scientific">candidate division WOR-3 bacterium</name>
    <dbReference type="NCBI Taxonomy" id="2052148"/>
    <lineage>
        <taxon>Bacteria</taxon>
        <taxon>Bacteria division WOR-3</taxon>
    </lineage>
</organism>
<evidence type="ECO:0000313" key="2">
    <source>
        <dbReference type="EMBL" id="RKX70874.1"/>
    </source>
</evidence>
<dbReference type="PANTHER" id="PTHR43752:SF2">
    <property type="entry name" value="BNR_ASP-BOX REPEAT FAMILY PROTEIN"/>
    <property type="match status" value="1"/>
</dbReference>